<accession>A0ACA9S1H5</accession>
<comment type="caution">
    <text evidence="1">The sequence shown here is derived from an EMBL/GenBank/DDBJ whole genome shotgun (WGS) entry which is preliminary data.</text>
</comment>
<sequence>LFLKSAKPVKKDELGDRKCQEFLTKEHLKEILAISLITMQTT</sequence>
<reference evidence="1" key="1">
    <citation type="submission" date="2021-06" db="EMBL/GenBank/DDBJ databases">
        <authorList>
            <person name="Kallberg Y."/>
            <person name="Tangrot J."/>
            <person name="Rosling A."/>
        </authorList>
    </citation>
    <scope>NUCLEOTIDE SEQUENCE</scope>
    <source>
        <strain evidence="1">MA461A</strain>
    </source>
</reference>
<keyword evidence="2" id="KW-1185">Reference proteome</keyword>
<proteinExistence type="predicted"/>
<feature type="non-terminal residue" evidence="1">
    <location>
        <position position="1"/>
    </location>
</feature>
<protein>
    <submittedName>
        <fullName evidence="1">27607_t:CDS:1</fullName>
    </submittedName>
</protein>
<dbReference type="EMBL" id="CAJVQC010080631">
    <property type="protein sequence ID" value="CAG8818142.1"/>
    <property type="molecule type" value="Genomic_DNA"/>
</dbReference>
<gene>
    <name evidence="1" type="ORF">RPERSI_LOCUS24852</name>
</gene>
<organism evidence="1 2">
    <name type="scientific">Racocetra persica</name>
    <dbReference type="NCBI Taxonomy" id="160502"/>
    <lineage>
        <taxon>Eukaryota</taxon>
        <taxon>Fungi</taxon>
        <taxon>Fungi incertae sedis</taxon>
        <taxon>Mucoromycota</taxon>
        <taxon>Glomeromycotina</taxon>
        <taxon>Glomeromycetes</taxon>
        <taxon>Diversisporales</taxon>
        <taxon>Gigasporaceae</taxon>
        <taxon>Racocetra</taxon>
    </lineage>
</organism>
<feature type="non-terminal residue" evidence="1">
    <location>
        <position position="42"/>
    </location>
</feature>
<evidence type="ECO:0000313" key="1">
    <source>
        <dbReference type="EMBL" id="CAG8818142.1"/>
    </source>
</evidence>
<evidence type="ECO:0000313" key="2">
    <source>
        <dbReference type="Proteomes" id="UP000789920"/>
    </source>
</evidence>
<name>A0ACA9S1H5_9GLOM</name>
<dbReference type="Proteomes" id="UP000789920">
    <property type="component" value="Unassembled WGS sequence"/>
</dbReference>